<evidence type="ECO:0000313" key="3">
    <source>
        <dbReference type="Proteomes" id="UP000677616"/>
    </source>
</evidence>
<accession>A0ABX7YM21</accession>
<sequence length="258" mass="29570">MTNYVNYNQERWNRVSGRQGNSYTIPISHEEFVAAKNSPLQVSLTVGKAVPLDWFEKAPGKKLLGLACGGGQQGPIFAAHGYETTIMDFSKEQLAKDRLVAERENLDMQTVEADMTQAFPFEDESFDIIFCPVSNVYIEDLTNMWQESYRVLKKGRLLMVGYMNPWMYVFDADDVWDHPDKALTPIYPLPFNSRQLEEAGEITINPEFGYEFSHTLEEQIAGQLKAGFAMIDFYESKDKRNRLSQFGRDYLANLSIKL</sequence>
<gene>
    <name evidence="2" type="ORF">INT76_02305</name>
</gene>
<dbReference type="RefSeq" id="WP_212571785.1">
    <property type="nucleotide sequence ID" value="NZ_CP073084.1"/>
</dbReference>
<feature type="domain" description="Methyltransferase type 11" evidence="1">
    <location>
        <begin position="65"/>
        <end position="158"/>
    </location>
</feature>
<keyword evidence="3" id="KW-1185">Reference proteome</keyword>
<dbReference type="GO" id="GO:0032259">
    <property type="term" value="P:methylation"/>
    <property type="evidence" value="ECO:0007669"/>
    <property type="project" value="UniProtKB-KW"/>
</dbReference>
<dbReference type="Pfam" id="PF08241">
    <property type="entry name" value="Methyltransf_11"/>
    <property type="match status" value="1"/>
</dbReference>
<dbReference type="CDD" id="cd02440">
    <property type="entry name" value="AdoMet_MTases"/>
    <property type="match status" value="1"/>
</dbReference>
<dbReference type="InterPro" id="IPR013216">
    <property type="entry name" value="Methyltransf_11"/>
</dbReference>
<keyword evidence="2" id="KW-0489">Methyltransferase</keyword>
<dbReference type="GO" id="GO:0008168">
    <property type="term" value="F:methyltransferase activity"/>
    <property type="evidence" value="ECO:0007669"/>
    <property type="project" value="UniProtKB-KW"/>
</dbReference>
<dbReference type="Proteomes" id="UP000677616">
    <property type="component" value="Chromosome"/>
</dbReference>
<dbReference type="SUPFAM" id="SSF53335">
    <property type="entry name" value="S-adenosyl-L-methionine-dependent methyltransferases"/>
    <property type="match status" value="1"/>
</dbReference>
<dbReference type="InterPro" id="IPR029063">
    <property type="entry name" value="SAM-dependent_MTases_sf"/>
</dbReference>
<protein>
    <submittedName>
        <fullName evidence="2">Class I SAM-dependent methyltransferase</fullName>
    </submittedName>
</protein>
<evidence type="ECO:0000259" key="1">
    <source>
        <dbReference type="Pfam" id="PF08241"/>
    </source>
</evidence>
<dbReference type="Gene3D" id="3.40.50.150">
    <property type="entry name" value="Vaccinia Virus protein VP39"/>
    <property type="match status" value="1"/>
</dbReference>
<dbReference type="EMBL" id="CP073084">
    <property type="protein sequence ID" value="QUE54740.1"/>
    <property type="molecule type" value="Genomic_DNA"/>
</dbReference>
<evidence type="ECO:0000313" key="2">
    <source>
        <dbReference type="EMBL" id="QUE54740.1"/>
    </source>
</evidence>
<organism evidence="2 3">
    <name type="scientific">Streptococcus oriscaviae</name>
    <dbReference type="NCBI Taxonomy" id="2781599"/>
    <lineage>
        <taxon>Bacteria</taxon>
        <taxon>Bacillati</taxon>
        <taxon>Bacillota</taxon>
        <taxon>Bacilli</taxon>
        <taxon>Lactobacillales</taxon>
        <taxon>Streptococcaceae</taxon>
        <taxon>Streptococcus</taxon>
    </lineage>
</organism>
<name>A0ABX7YM21_9STRE</name>
<keyword evidence="2" id="KW-0808">Transferase</keyword>
<proteinExistence type="predicted"/>
<reference evidence="2 3" key="1">
    <citation type="submission" date="2021-04" db="EMBL/GenBank/DDBJ databases">
        <title>Complete genome sequence of a novel Streptococcus species.</title>
        <authorList>
            <person name="Teng J.L.L."/>
        </authorList>
    </citation>
    <scope>NUCLEOTIDE SEQUENCE [LARGE SCALE GENOMIC DNA]</scope>
    <source>
        <strain evidence="2 3">HKU75</strain>
    </source>
</reference>